<gene>
    <name evidence="2" type="ORF">O6R09_01350</name>
</gene>
<accession>A0ABY7M0X2</accession>
<sequence>MKIMIKIEHQVNILGLSKQVLLLKKLLRYSISEGLTPAEAMDIINYRSRDNARTPMQWDESEFVGFSNVKPWIYITER</sequence>
<dbReference type="Proteomes" id="UP001212085">
    <property type="component" value="Chromosome"/>
</dbReference>
<dbReference type="InterPro" id="IPR017853">
    <property type="entry name" value="GH"/>
</dbReference>
<keyword evidence="3" id="KW-1185">Reference proteome</keyword>
<dbReference type="EMBL" id="CP114883">
    <property type="protein sequence ID" value="WBB06621.1"/>
    <property type="molecule type" value="Genomic_DNA"/>
</dbReference>
<protein>
    <recommendedName>
        <fullName evidence="1">Glycosyl hydrolase family 13 catalytic domain-containing protein</fullName>
    </recommendedName>
</protein>
<dbReference type="Pfam" id="PF00128">
    <property type="entry name" value="Alpha-amylase"/>
    <property type="match status" value="1"/>
</dbReference>
<dbReference type="GeneID" id="99820012"/>
<reference evidence="2 3" key="1">
    <citation type="submission" date="2022-12" db="EMBL/GenBank/DDBJ databases">
        <title>Streptococcus alactolyticus LGM, complete genome.</title>
        <authorList>
            <person name="Liu Z."/>
            <person name="Mu C."/>
            <person name="Zhu W."/>
        </authorList>
    </citation>
    <scope>NUCLEOTIDE SEQUENCE [LARGE SCALE GENOMIC DNA]</scope>
    <source>
        <strain evidence="2 3">LGM</strain>
    </source>
</reference>
<dbReference type="Gene3D" id="3.20.20.80">
    <property type="entry name" value="Glycosidases"/>
    <property type="match status" value="1"/>
</dbReference>
<evidence type="ECO:0000259" key="1">
    <source>
        <dbReference type="Pfam" id="PF00128"/>
    </source>
</evidence>
<proteinExistence type="predicted"/>
<organism evidence="2 3">
    <name type="scientific">Streptococcus alactolyticus</name>
    <dbReference type="NCBI Taxonomy" id="29389"/>
    <lineage>
        <taxon>Bacteria</taxon>
        <taxon>Bacillati</taxon>
        <taxon>Bacillota</taxon>
        <taxon>Bacilli</taxon>
        <taxon>Lactobacillales</taxon>
        <taxon>Streptococcaceae</taxon>
        <taxon>Streptococcus</taxon>
    </lineage>
</organism>
<evidence type="ECO:0000313" key="2">
    <source>
        <dbReference type="EMBL" id="WBB06621.1"/>
    </source>
</evidence>
<dbReference type="RefSeq" id="WP_235281317.1">
    <property type="nucleotide sequence ID" value="NZ_CP114883.1"/>
</dbReference>
<feature type="domain" description="Glycosyl hydrolase family 13 catalytic" evidence="1">
    <location>
        <begin position="32"/>
        <end position="77"/>
    </location>
</feature>
<dbReference type="InterPro" id="IPR006047">
    <property type="entry name" value="GH13_cat_dom"/>
</dbReference>
<name>A0ABY7M0X2_STRAY</name>
<dbReference type="SUPFAM" id="SSF51445">
    <property type="entry name" value="(Trans)glycosidases"/>
    <property type="match status" value="1"/>
</dbReference>
<evidence type="ECO:0000313" key="3">
    <source>
        <dbReference type="Proteomes" id="UP001212085"/>
    </source>
</evidence>